<gene>
    <name evidence="3" type="ORF">CL6EHI_165790</name>
</gene>
<sequence>MSVPPRSWQKPSQTHPHQQPASPQMNTPQYLSPYVPPIYPPIFTSPFTQFGGIENEMAQILMTIGMGKPLIVKTGQIIYQFIHELKIDNLVISLWKKIEEIPITIPIKKMFWKIYIMLVGEEKNDRSGYLFLIGIFLMIPYLHRKFHNPTISFQ</sequence>
<dbReference type="EMBL" id="BDEQ01000001">
    <property type="protein sequence ID" value="GAT99309.1"/>
    <property type="molecule type" value="Genomic_DNA"/>
</dbReference>
<dbReference type="VEuPathDB" id="AmoebaDB:EHI5A_146870"/>
<keyword evidence="2" id="KW-0812">Transmembrane</keyword>
<feature type="transmembrane region" description="Helical" evidence="2">
    <location>
        <begin position="127"/>
        <end position="143"/>
    </location>
</feature>
<dbReference type="VEuPathDB" id="AmoebaDB:KM1_189870"/>
<accession>A0A5K1V391</accession>
<keyword evidence="2" id="KW-0472">Membrane</keyword>
<dbReference type="AlphaFoldDB" id="A0A5K1V391"/>
<reference evidence="3 4" key="1">
    <citation type="submission" date="2016-05" db="EMBL/GenBank/DDBJ databases">
        <title>First whole genome sequencing of Entamoeba histolytica HM1:IMSS-clone-6.</title>
        <authorList>
            <person name="Mukherjee Avik.K."/>
            <person name="Izumyama S."/>
            <person name="Nakada-Tsukui K."/>
            <person name="Nozaki T."/>
        </authorList>
    </citation>
    <scope>NUCLEOTIDE SEQUENCE [LARGE SCALE GENOMIC DNA]</scope>
    <source>
        <strain evidence="3 4">HM1:IMSS clone 6</strain>
    </source>
</reference>
<dbReference type="VEuPathDB" id="AmoebaDB:EHI_165790"/>
<protein>
    <submittedName>
        <fullName evidence="3">Uncharacterized protein</fullName>
    </submittedName>
</protein>
<evidence type="ECO:0000313" key="4">
    <source>
        <dbReference type="Proteomes" id="UP000078387"/>
    </source>
</evidence>
<evidence type="ECO:0000256" key="1">
    <source>
        <dbReference type="SAM" id="MobiDB-lite"/>
    </source>
</evidence>
<keyword evidence="2" id="KW-1133">Transmembrane helix</keyword>
<name>A0A5K1V391_ENTHI</name>
<dbReference type="Proteomes" id="UP000078387">
    <property type="component" value="Unassembled WGS sequence"/>
</dbReference>
<dbReference type="VEuPathDB" id="AmoebaDB:EHI7A_108870"/>
<evidence type="ECO:0000256" key="2">
    <source>
        <dbReference type="SAM" id="Phobius"/>
    </source>
</evidence>
<feature type="region of interest" description="Disordered" evidence="1">
    <location>
        <begin position="1"/>
        <end position="26"/>
    </location>
</feature>
<organism evidence="3 4">
    <name type="scientific">Entamoeba histolytica</name>
    <dbReference type="NCBI Taxonomy" id="5759"/>
    <lineage>
        <taxon>Eukaryota</taxon>
        <taxon>Amoebozoa</taxon>
        <taxon>Evosea</taxon>
        <taxon>Archamoebae</taxon>
        <taxon>Mastigamoebida</taxon>
        <taxon>Entamoebidae</taxon>
        <taxon>Entamoeba</taxon>
    </lineage>
</organism>
<feature type="compositionally biased region" description="Polar residues" evidence="1">
    <location>
        <begin position="9"/>
        <end position="26"/>
    </location>
</feature>
<comment type="caution">
    <text evidence="3">The sequence shown here is derived from an EMBL/GenBank/DDBJ whole genome shotgun (WGS) entry which is preliminary data.</text>
</comment>
<dbReference type="OMA" id="IPPRSWQ"/>
<evidence type="ECO:0000313" key="3">
    <source>
        <dbReference type="EMBL" id="GAT99309.1"/>
    </source>
</evidence>
<proteinExistence type="predicted"/>